<dbReference type="RefSeq" id="WP_050371000.1">
    <property type="nucleotide sequence ID" value="NZ_CP122560.1"/>
</dbReference>
<dbReference type="OrthoDB" id="3870696at2"/>
<dbReference type="Proteomes" id="UP000037151">
    <property type="component" value="Unassembled WGS sequence"/>
</dbReference>
<dbReference type="EMBL" id="JPPY01000090">
    <property type="protein sequence ID" value="KND35554.1"/>
    <property type="molecule type" value="Genomic_DNA"/>
</dbReference>
<dbReference type="PATRIC" id="fig|42234.21.peg.2928"/>
<reference evidence="2" key="1">
    <citation type="submission" date="2014-07" db="EMBL/GenBank/DDBJ databases">
        <title>Genome sequencing of plant-pathogenic Streptomyces species.</title>
        <authorList>
            <person name="Harrison J."/>
            <person name="Sapp M."/>
            <person name="Thwaites R."/>
            <person name="Studholme D.J."/>
        </authorList>
    </citation>
    <scope>NUCLEOTIDE SEQUENCE [LARGE SCALE GENOMIC DNA]</scope>
    <source>
        <strain evidence="2">NCPPB 4445</strain>
    </source>
</reference>
<protein>
    <submittedName>
        <fullName evidence="1">Uncharacterized protein</fullName>
    </submittedName>
</protein>
<name>A0A0L0KD37_9ACTN</name>
<gene>
    <name evidence="1" type="ORF">IQ63_14205</name>
</gene>
<dbReference type="AlphaFoldDB" id="A0A0L0KD37"/>
<sequence length="136" mass="14606">MEAELVALAGTGATTIVGLMATEAWDQVRQRVVRLFTRGGDANAMDDELTASRTALVAAPEEETADVTASVRMRLRRLLAENPEAAEELRLFIEEFTPAQNNSVRNTISGGTFNGPVLMGRSFENTTFNNNSGGAS</sequence>
<evidence type="ECO:0000313" key="2">
    <source>
        <dbReference type="Proteomes" id="UP000037151"/>
    </source>
</evidence>
<accession>A0A0L0KD37</accession>
<comment type="caution">
    <text evidence="1">The sequence shown here is derived from an EMBL/GenBank/DDBJ whole genome shotgun (WGS) entry which is preliminary data.</text>
</comment>
<organism evidence="1 2">
    <name type="scientific">Streptomyces acidiscabies</name>
    <dbReference type="NCBI Taxonomy" id="42234"/>
    <lineage>
        <taxon>Bacteria</taxon>
        <taxon>Bacillati</taxon>
        <taxon>Actinomycetota</taxon>
        <taxon>Actinomycetes</taxon>
        <taxon>Kitasatosporales</taxon>
        <taxon>Streptomycetaceae</taxon>
        <taxon>Streptomyces</taxon>
    </lineage>
</organism>
<proteinExistence type="predicted"/>
<evidence type="ECO:0000313" key="1">
    <source>
        <dbReference type="EMBL" id="KND35554.1"/>
    </source>
</evidence>